<dbReference type="GO" id="GO:0005886">
    <property type="term" value="C:plasma membrane"/>
    <property type="evidence" value="ECO:0007669"/>
    <property type="project" value="UniProtKB-SubCell"/>
</dbReference>
<keyword evidence="3" id="KW-1003">Cell membrane</keyword>
<dbReference type="HOGENOM" id="CLU_016047_0_3_9"/>
<dbReference type="CDD" id="cd06261">
    <property type="entry name" value="TM_PBP2"/>
    <property type="match status" value="1"/>
</dbReference>
<proteinExistence type="inferred from homology"/>
<evidence type="ECO:0000313" key="9">
    <source>
        <dbReference type="EMBL" id="AEW05693.1"/>
    </source>
</evidence>
<dbReference type="STRING" id="679936.Sulac_2217"/>
<feature type="transmembrane region" description="Helical" evidence="7">
    <location>
        <begin position="94"/>
        <end position="115"/>
    </location>
</feature>
<dbReference type="Pfam" id="PF00528">
    <property type="entry name" value="BPD_transp_1"/>
    <property type="match status" value="1"/>
</dbReference>
<feature type="transmembrane region" description="Helical" evidence="7">
    <location>
        <begin position="236"/>
        <end position="257"/>
    </location>
</feature>
<evidence type="ECO:0000256" key="3">
    <source>
        <dbReference type="ARBA" id="ARBA00022475"/>
    </source>
</evidence>
<feature type="transmembrane region" description="Helical" evidence="7">
    <location>
        <begin position="124"/>
        <end position="148"/>
    </location>
</feature>
<comment type="similarity">
    <text evidence="7">Belongs to the binding-protein-dependent transport system permease family.</text>
</comment>
<evidence type="ECO:0000256" key="6">
    <source>
        <dbReference type="ARBA" id="ARBA00023136"/>
    </source>
</evidence>
<dbReference type="InterPro" id="IPR000515">
    <property type="entry name" value="MetI-like"/>
</dbReference>
<organism evidence="9 10">
    <name type="scientific">Sulfobacillus acidophilus (strain ATCC 700253 / DSM 10332 / NAL)</name>
    <dbReference type="NCBI Taxonomy" id="679936"/>
    <lineage>
        <taxon>Bacteria</taxon>
        <taxon>Bacillati</taxon>
        <taxon>Bacillota</taxon>
        <taxon>Clostridia</taxon>
        <taxon>Eubacteriales</taxon>
        <taxon>Clostridiales Family XVII. Incertae Sedis</taxon>
        <taxon>Sulfobacillus</taxon>
    </lineage>
</organism>
<dbReference type="EMBL" id="CP003179">
    <property type="protein sequence ID" value="AEW05693.1"/>
    <property type="molecule type" value="Genomic_DNA"/>
</dbReference>
<dbReference type="GO" id="GO:0055085">
    <property type="term" value="P:transmembrane transport"/>
    <property type="evidence" value="ECO:0007669"/>
    <property type="project" value="InterPro"/>
</dbReference>
<evidence type="ECO:0000256" key="4">
    <source>
        <dbReference type="ARBA" id="ARBA00022692"/>
    </source>
</evidence>
<keyword evidence="5 7" id="KW-1133">Transmembrane helix</keyword>
<feature type="transmembrane region" description="Helical" evidence="7">
    <location>
        <begin position="286"/>
        <end position="308"/>
    </location>
</feature>
<evidence type="ECO:0000256" key="2">
    <source>
        <dbReference type="ARBA" id="ARBA00022448"/>
    </source>
</evidence>
<evidence type="ECO:0000256" key="5">
    <source>
        <dbReference type="ARBA" id="ARBA00022989"/>
    </source>
</evidence>
<keyword evidence="10" id="KW-1185">Reference proteome</keyword>
<protein>
    <submittedName>
        <fullName evidence="9">Carbohydrate ABC transporter membrane protein 1, CUT1 family</fullName>
    </submittedName>
</protein>
<evidence type="ECO:0000313" key="10">
    <source>
        <dbReference type="Proteomes" id="UP000005439"/>
    </source>
</evidence>
<dbReference type="Proteomes" id="UP000005439">
    <property type="component" value="Chromosome"/>
</dbReference>
<evidence type="ECO:0000256" key="7">
    <source>
        <dbReference type="RuleBase" id="RU363032"/>
    </source>
</evidence>
<feature type="domain" description="ABC transmembrane type-1" evidence="8">
    <location>
        <begin position="90"/>
        <end position="303"/>
    </location>
</feature>
<gene>
    <name evidence="9" type="ordered locus">Sulac_2217</name>
</gene>
<keyword evidence="4 7" id="KW-0812">Transmembrane</keyword>
<dbReference type="SUPFAM" id="SSF161098">
    <property type="entry name" value="MetI-like"/>
    <property type="match status" value="1"/>
</dbReference>
<reference evidence="9 10" key="2">
    <citation type="journal article" date="2012" name="Stand. Genomic Sci.">
        <title>Complete genome sequence of the moderately thermophilic mineral-sulfide-oxidizing firmicute Sulfobacillus acidophilus type strain (NAL(T)).</title>
        <authorList>
            <person name="Anderson I."/>
            <person name="Chertkov O."/>
            <person name="Chen A."/>
            <person name="Saunders E."/>
            <person name="Lapidus A."/>
            <person name="Nolan M."/>
            <person name="Lucas S."/>
            <person name="Hammon N."/>
            <person name="Deshpande S."/>
            <person name="Cheng J.F."/>
            <person name="Han C."/>
            <person name="Tapia R."/>
            <person name="Goodwin L.A."/>
            <person name="Pitluck S."/>
            <person name="Liolios K."/>
            <person name="Pagani I."/>
            <person name="Ivanova N."/>
            <person name="Mikhailova N."/>
            <person name="Pati A."/>
            <person name="Palaniappan K."/>
            <person name="Land M."/>
            <person name="Pan C."/>
            <person name="Rohde M."/>
            <person name="Pukall R."/>
            <person name="Goker M."/>
            <person name="Detter J.C."/>
            <person name="Woyke T."/>
            <person name="Bristow J."/>
            <person name="Eisen J.A."/>
            <person name="Markowitz V."/>
            <person name="Hugenholtz P."/>
            <person name="Kyrpides N.C."/>
            <person name="Klenk H.P."/>
            <person name="Mavromatis K."/>
        </authorList>
    </citation>
    <scope>NUCLEOTIDE SEQUENCE [LARGE SCALE GENOMIC DNA]</scope>
    <source>
        <strain evidence="10">ATCC 700253 / DSM 10332 / NAL</strain>
    </source>
</reference>
<dbReference type="PATRIC" id="fig|679936.5.peg.2292"/>
<evidence type="ECO:0000259" key="8">
    <source>
        <dbReference type="PROSITE" id="PS50928"/>
    </source>
</evidence>
<dbReference type="KEGG" id="sap:Sulac_2217"/>
<comment type="subcellular location">
    <subcellularLocation>
        <location evidence="1 7">Cell membrane</location>
        <topology evidence="1 7">Multi-pass membrane protein</topology>
    </subcellularLocation>
</comment>
<feature type="transmembrane region" description="Helical" evidence="7">
    <location>
        <begin position="180"/>
        <end position="203"/>
    </location>
</feature>
<dbReference type="AlphaFoldDB" id="G8TTM7"/>
<accession>G8TTM7</accession>
<sequence>MSRPLASNLPPVDRPAWKVRRRASLGKGLKPYLMVAPAVVIIAGLVLYPLFLSLVTSLRVDNVLFPGVHRFIGLTNYQNVLSDPSFQLAVRNTAIYFLAGSFGVLTGSLIIAMWLHNLSLKWRGFFLTVVILPWAVPGVVTGLLWSFIYNPTTGLLNAILLDLHVINHDIVWLNHPGLNLLLIVIALLWQILPLTSVILLAGLESIPPSIYEAARVDGCHPWHAFTHITLPLIRPALAIAMVQTAVLTIGVFDQVYVLTGYDPSTKSVIIQTYLYAFQNLNLGQGISAAMLVTLGITVVGFIYLRFLYREVSY</sequence>
<keyword evidence="6 7" id="KW-0472">Membrane</keyword>
<dbReference type="PANTHER" id="PTHR43005:SF1">
    <property type="entry name" value="SPERMIDINE_PUTRESCINE TRANSPORT SYSTEM PERMEASE PROTEIN"/>
    <property type="match status" value="1"/>
</dbReference>
<evidence type="ECO:0000256" key="1">
    <source>
        <dbReference type="ARBA" id="ARBA00004651"/>
    </source>
</evidence>
<dbReference type="InterPro" id="IPR035906">
    <property type="entry name" value="MetI-like_sf"/>
</dbReference>
<feature type="transmembrane region" description="Helical" evidence="7">
    <location>
        <begin position="31"/>
        <end position="51"/>
    </location>
</feature>
<dbReference type="PANTHER" id="PTHR43005">
    <property type="entry name" value="BLR7065 PROTEIN"/>
    <property type="match status" value="1"/>
</dbReference>
<dbReference type="PROSITE" id="PS50928">
    <property type="entry name" value="ABC_TM1"/>
    <property type="match status" value="1"/>
</dbReference>
<dbReference type="Gene3D" id="1.10.3720.10">
    <property type="entry name" value="MetI-like"/>
    <property type="match status" value="1"/>
</dbReference>
<reference evidence="10" key="1">
    <citation type="submission" date="2011-12" db="EMBL/GenBank/DDBJ databases">
        <title>The complete genome of chromosome of Sulfobacillus acidophilus DSM 10332.</title>
        <authorList>
            <person name="Lucas S."/>
            <person name="Han J."/>
            <person name="Lapidus A."/>
            <person name="Bruce D."/>
            <person name="Goodwin L."/>
            <person name="Pitluck S."/>
            <person name="Peters L."/>
            <person name="Kyrpides N."/>
            <person name="Mavromatis K."/>
            <person name="Ivanova N."/>
            <person name="Mikhailova N."/>
            <person name="Chertkov O."/>
            <person name="Saunders E."/>
            <person name="Detter J.C."/>
            <person name="Tapia R."/>
            <person name="Han C."/>
            <person name="Land M."/>
            <person name="Hauser L."/>
            <person name="Markowitz V."/>
            <person name="Cheng J.-F."/>
            <person name="Hugenholtz P."/>
            <person name="Woyke T."/>
            <person name="Wu D."/>
            <person name="Pukall R."/>
            <person name="Gehrich-Schroeter G."/>
            <person name="Schneider S."/>
            <person name="Klenk H.-P."/>
            <person name="Eisen J.A."/>
        </authorList>
    </citation>
    <scope>NUCLEOTIDE SEQUENCE [LARGE SCALE GENOMIC DNA]</scope>
    <source>
        <strain evidence="10">ATCC 700253 / DSM 10332 / NAL</strain>
    </source>
</reference>
<keyword evidence="2 7" id="KW-0813">Transport</keyword>
<name>G8TTM7_SULAD</name>